<dbReference type="PANTHER" id="PTHR31273:SF1">
    <property type="entry name" value="PHOSPHOKETOLASE-RELATED"/>
    <property type="match status" value="1"/>
</dbReference>
<dbReference type="InterPro" id="IPR009014">
    <property type="entry name" value="Transketo_C/PFOR_II"/>
</dbReference>
<feature type="domain" description="Xylulose 5-phosphate/Fructose 6-phosphate phosphoketolase C-terminal" evidence="6">
    <location>
        <begin position="585"/>
        <end position="788"/>
    </location>
</feature>
<dbReference type="GO" id="GO:0016832">
    <property type="term" value="F:aldehyde-lyase activity"/>
    <property type="evidence" value="ECO:0007669"/>
    <property type="project" value="InterPro"/>
</dbReference>
<proteinExistence type="inferred from homology"/>
<comment type="cofactor">
    <cofactor evidence="1">
        <name>thiamine diphosphate</name>
        <dbReference type="ChEBI" id="CHEBI:58937"/>
    </cofactor>
</comment>
<feature type="region of interest" description="Disordered" evidence="5">
    <location>
        <begin position="780"/>
        <end position="804"/>
    </location>
</feature>
<evidence type="ECO:0000259" key="7">
    <source>
        <dbReference type="Pfam" id="PF09364"/>
    </source>
</evidence>
<evidence type="ECO:0000256" key="3">
    <source>
        <dbReference type="ARBA" id="ARBA00023052"/>
    </source>
</evidence>
<dbReference type="Gene3D" id="3.40.50.970">
    <property type="match status" value="2"/>
</dbReference>
<keyword evidence="4" id="KW-0456">Lyase</keyword>
<dbReference type="InterPro" id="IPR029061">
    <property type="entry name" value="THDP-binding"/>
</dbReference>
<dbReference type="Pfam" id="PF09363">
    <property type="entry name" value="XFP_C"/>
    <property type="match status" value="1"/>
</dbReference>
<dbReference type="NCBIfam" id="NF003616">
    <property type="entry name" value="PRK05261.1-1"/>
    <property type="match status" value="1"/>
</dbReference>
<evidence type="ECO:0008006" key="10">
    <source>
        <dbReference type="Google" id="ProtNLM"/>
    </source>
</evidence>
<name>A0A261Y371_9FUNG</name>
<dbReference type="InterPro" id="IPR019789">
    <property type="entry name" value="Xul5P/Fru6P_PKetolase_ThDP_BS"/>
</dbReference>
<evidence type="ECO:0000256" key="1">
    <source>
        <dbReference type="ARBA" id="ARBA00001964"/>
    </source>
</evidence>
<dbReference type="NCBIfam" id="NF003619">
    <property type="entry name" value="PRK05261.1-4"/>
    <property type="match status" value="1"/>
</dbReference>
<dbReference type="PIRSF" id="PIRSF017245">
    <property type="entry name" value="Phosphoketolase"/>
    <property type="match status" value="1"/>
</dbReference>
<evidence type="ECO:0000313" key="9">
    <source>
        <dbReference type="Proteomes" id="UP000242875"/>
    </source>
</evidence>
<dbReference type="PROSITE" id="PS60003">
    <property type="entry name" value="PHOSPHOKETOLASE_2"/>
    <property type="match status" value="1"/>
</dbReference>
<accession>A0A261Y371</accession>
<dbReference type="OrthoDB" id="2532903at2759"/>
<dbReference type="Pfam" id="PF03894">
    <property type="entry name" value="XFP"/>
    <property type="match status" value="1"/>
</dbReference>
<dbReference type="Pfam" id="PF09364">
    <property type="entry name" value="XFP_N"/>
    <property type="match status" value="1"/>
</dbReference>
<dbReference type="SUPFAM" id="SSF52922">
    <property type="entry name" value="TK C-terminal domain-like"/>
    <property type="match status" value="1"/>
</dbReference>
<dbReference type="Proteomes" id="UP000242875">
    <property type="component" value="Unassembled WGS sequence"/>
</dbReference>
<comment type="similarity">
    <text evidence="2">Belongs to the XFP family.</text>
</comment>
<evidence type="ECO:0000256" key="5">
    <source>
        <dbReference type="SAM" id="MobiDB-lite"/>
    </source>
</evidence>
<evidence type="ECO:0000313" key="8">
    <source>
        <dbReference type="EMBL" id="OZJ05053.1"/>
    </source>
</evidence>
<dbReference type="InterPro" id="IPR019790">
    <property type="entry name" value="Xul5P/Fru6P_PKetolase_CS"/>
</dbReference>
<dbReference type="GO" id="GO:0005975">
    <property type="term" value="P:carbohydrate metabolic process"/>
    <property type="evidence" value="ECO:0007669"/>
    <property type="project" value="InterPro"/>
</dbReference>
<dbReference type="SUPFAM" id="SSF52518">
    <property type="entry name" value="Thiamin diphosphate-binding fold (THDP-binding)"/>
    <property type="match status" value="2"/>
</dbReference>
<dbReference type="Gene3D" id="3.40.50.920">
    <property type="match status" value="1"/>
</dbReference>
<keyword evidence="3" id="KW-0786">Thiamine pyrophosphate</keyword>
<evidence type="ECO:0000256" key="4">
    <source>
        <dbReference type="ARBA" id="ARBA00023239"/>
    </source>
</evidence>
<evidence type="ECO:0000259" key="6">
    <source>
        <dbReference type="Pfam" id="PF09363"/>
    </source>
</evidence>
<organism evidence="8 9">
    <name type="scientific">Bifiguratus adelaidae</name>
    <dbReference type="NCBI Taxonomy" id="1938954"/>
    <lineage>
        <taxon>Eukaryota</taxon>
        <taxon>Fungi</taxon>
        <taxon>Fungi incertae sedis</taxon>
        <taxon>Mucoromycota</taxon>
        <taxon>Mucoromycotina</taxon>
        <taxon>Endogonomycetes</taxon>
        <taxon>Endogonales</taxon>
        <taxon>Endogonales incertae sedis</taxon>
        <taxon>Bifiguratus</taxon>
    </lineage>
</organism>
<reference evidence="8 9" key="1">
    <citation type="journal article" date="2017" name="Mycologia">
        <title>Bifiguratus adelaidae, gen. et sp. nov., a new member of Mucoromycotina in endophytic and soil-dwelling habitats.</title>
        <authorList>
            <person name="Torres-Cruz T.J."/>
            <person name="Billingsley Tobias T.L."/>
            <person name="Almatruk M."/>
            <person name="Hesse C."/>
            <person name="Kuske C.R."/>
            <person name="Desiro A."/>
            <person name="Benucci G.M."/>
            <person name="Bonito G."/>
            <person name="Stajich J.E."/>
            <person name="Dunlap C."/>
            <person name="Arnold A.E."/>
            <person name="Porras-Alfaro A."/>
        </authorList>
    </citation>
    <scope>NUCLEOTIDE SEQUENCE [LARGE SCALE GENOMIC DNA]</scope>
    <source>
        <strain evidence="8 9">AZ0501</strain>
    </source>
</reference>
<dbReference type="AlphaFoldDB" id="A0A261Y371"/>
<feature type="domain" description="Xylulose 5-phosphate/Fructose 6-phosphate phosphoketolase N-terminal" evidence="7">
    <location>
        <begin position="21"/>
        <end position="381"/>
    </location>
</feature>
<comment type="caution">
    <text evidence="8">The sequence shown here is derived from an EMBL/GenBank/DDBJ whole genome shotgun (WGS) entry which is preliminary data.</text>
</comment>
<dbReference type="PANTHER" id="PTHR31273">
    <property type="entry name" value="PHOSPHOKETOLASE-RELATED"/>
    <property type="match status" value="1"/>
</dbReference>
<keyword evidence="9" id="KW-1185">Reference proteome</keyword>
<protein>
    <recommendedName>
        <fullName evidence="10">Phosphoketolase</fullName>
    </recommendedName>
</protein>
<dbReference type="EMBL" id="MVBO01000023">
    <property type="protein sequence ID" value="OZJ05053.1"/>
    <property type="molecule type" value="Genomic_DNA"/>
</dbReference>
<gene>
    <name evidence="8" type="ORF">BZG36_02073</name>
</gene>
<dbReference type="InterPro" id="IPR018970">
    <property type="entry name" value="Xul5P/Fru6P_PKetolase_N"/>
</dbReference>
<dbReference type="PROSITE" id="PS60002">
    <property type="entry name" value="PHOSPHOKETOLASE_1"/>
    <property type="match status" value="1"/>
</dbReference>
<dbReference type="InterPro" id="IPR005593">
    <property type="entry name" value="Xul5P/Fru6P_PKetolase"/>
</dbReference>
<dbReference type="InterPro" id="IPR018969">
    <property type="entry name" value="Xul5P/Fru6P_PKetolase_C"/>
</dbReference>
<feature type="compositionally biased region" description="Basic and acidic residues" evidence="5">
    <location>
        <begin position="785"/>
        <end position="798"/>
    </location>
</feature>
<sequence>MAASKALSASQYEVNVDISTVSETELAPYITLQRATNYLAGAMIFLSANPLLRRKLTKDDIKSRLLGHWGTCPGINLVYAHCNYMIKKHNLNMFLVTGPGHGAPANHANLYLEGSLAKFYPQYKFDEEGITLLVRGFSWPGGFPSHVNSEVPGQIHEGGELGYSLAVSFGAVMDNPDLIVTCIVGDGEAETGPTATAWHSIKYLDPKESGAVLPILHVNGFKISERTIYGCMSDDELAALFSGFGYQCRIVGKDLDTIQQDMAASLEWALGEIRAIQKAARSGDPIWKPRWPMICLRSPKGWTGPKASHGVQIEGSFHAHQVPLPNAKTDSEEFELLEKWLSSYHPEKLFNEDFSPVQEILDCLPPEHLRMGQRPETYMGYRPLDLPDWKEFGVHEGEASEMKATGKYLAKAFTMNKTNLRLFSPDEMVSNKLDVILDVTNRNFQWDPDLRGKNGRVIEVLSEHCCQGWLQGYTLTGRTGIFPSYEAFLGIITTMVIQYAKFVKMGEETKWRQPNASINYVETSTLWRQEHNGFSHQNPAFINNLINLKANIVRVYLPPDANCMVCTMDHCLRSKNYVNLMIGSKHETPLWLTPDEAERHCVAGCSVWQKYSTEHGINPDVVLVGCGVEVTFEVIAAAALLRKEVPTLCVRVVNVTDLMVLAKQGGHPHALNSEAFDSIFTRDRPIIFNFHGYPTVIKSLLYDRHDVQNRLRVHGYNEEGTTTTPFRMLTANGCSRYDIAIDAISSVMGTNQVVGVSAHGIITDLQHRIREHHKYINANGVDPPHLMDRPTFKDEEGAKGVGRK</sequence>
<evidence type="ECO:0000256" key="2">
    <source>
        <dbReference type="ARBA" id="ARBA00005623"/>
    </source>
</evidence>